<evidence type="ECO:0000256" key="1">
    <source>
        <dbReference type="ARBA" id="ARBA00004202"/>
    </source>
</evidence>
<dbReference type="Pfam" id="PF00005">
    <property type="entry name" value="ABC_tran"/>
    <property type="match status" value="2"/>
</dbReference>
<reference evidence="10" key="1">
    <citation type="journal article" date="2021" name="PeerJ">
        <title>Extensive microbial diversity within the chicken gut microbiome revealed by metagenomics and culture.</title>
        <authorList>
            <person name="Gilroy R."/>
            <person name="Ravi A."/>
            <person name="Getino M."/>
            <person name="Pursley I."/>
            <person name="Horton D.L."/>
            <person name="Alikhan N.F."/>
            <person name="Baker D."/>
            <person name="Gharbi K."/>
            <person name="Hall N."/>
            <person name="Watson M."/>
            <person name="Adriaenssens E.M."/>
            <person name="Foster-Nyarko E."/>
            <person name="Jarju S."/>
            <person name="Secka A."/>
            <person name="Antonio M."/>
            <person name="Oren A."/>
            <person name="Chaudhuri R.R."/>
            <person name="La Ragione R."/>
            <person name="Hildebrand F."/>
            <person name="Pallen M.J."/>
        </authorList>
    </citation>
    <scope>NUCLEOTIDE SEQUENCE</scope>
    <source>
        <strain evidence="10">CHK188-4685</strain>
    </source>
</reference>
<evidence type="ECO:0000256" key="2">
    <source>
        <dbReference type="ARBA" id="ARBA00022448"/>
    </source>
</evidence>
<organism evidence="10 11">
    <name type="scientific">Candidatus Enterocloster faecavium</name>
    <dbReference type="NCBI Taxonomy" id="2838560"/>
    <lineage>
        <taxon>Bacteria</taxon>
        <taxon>Bacillati</taxon>
        <taxon>Bacillota</taxon>
        <taxon>Clostridia</taxon>
        <taxon>Lachnospirales</taxon>
        <taxon>Lachnospiraceae</taxon>
        <taxon>Enterocloster</taxon>
    </lineage>
</organism>
<dbReference type="PROSITE" id="PS50893">
    <property type="entry name" value="ABC_TRANSPORTER_2"/>
    <property type="match status" value="2"/>
</dbReference>
<keyword evidence="4" id="KW-0677">Repeat</keyword>
<dbReference type="PANTHER" id="PTHR43790:SF4">
    <property type="entry name" value="GUANOSINE IMPORT ATP-BINDING PROTEIN NUPO"/>
    <property type="match status" value="1"/>
</dbReference>
<dbReference type="GO" id="GO:0005886">
    <property type="term" value="C:plasma membrane"/>
    <property type="evidence" value="ECO:0007669"/>
    <property type="project" value="UniProtKB-SubCell"/>
</dbReference>
<accession>A0A9D2L7V8</accession>
<keyword evidence="2" id="KW-0813">Transport</keyword>
<evidence type="ECO:0000256" key="6">
    <source>
        <dbReference type="ARBA" id="ARBA00022840"/>
    </source>
</evidence>
<dbReference type="CDD" id="cd03215">
    <property type="entry name" value="ABC_Carb_Monos_II"/>
    <property type="match status" value="1"/>
</dbReference>
<dbReference type="PANTHER" id="PTHR43790">
    <property type="entry name" value="CARBOHYDRATE TRANSPORT ATP-BINDING PROTEIN MG119-RELATED"/>
    <property type="match status" value="1"/>
</dbReference>
<dbReference type="EMBL" id="DWYS01000087">
    <property type="protein sequence ID" value="HJB07633.1"/>
    <property type="molecule type" value="Genomic_DNA"/>
</dbReference>
<evidence type="ECO:0000259" key="9">
    <source>
        <dbReference type="PROSITE" id="PS50893"/>
    </source>
</evidence>
<evidence type="ECO:0000313" key="10">
    <source>
        <dbReference type="EMBL" id="HJB07633.1"/>
    </source>
</evidence>
<comment type="caution">
    <text evidence="10">The sequence shown here is derived from an EMBL/GenBank/DDBJ whole genome shotgun (WGS) entry which is preliminary data.</text>
</comment>
<dbReference type="AlphaFoldDB" id="A0A9D2L7V8"/>
<evidence type="ECO:0000256" key="5">
    <source>
        <dbReference type="ARBA" id="ARBA00022741"/>
    </source>
</evidence>
<protein>
    <submittedName>
        <fullName evidence="10">ABC transporter ATP-binding protein</fullName>
    </submittedName>
</protein>
<feature type="domain" description="ABC transporter" evidence="9">
    <location>
        <begin position="8"/>
        <end position="242"/>
    </location>
</feature>
<dbReference type="CDD" id="cd03216">
    <property type="entry name" value="ABC_Carb_Monos_I"/>
    <property type="match status" value="1"/>
</dbReference>
<dbReference type="Proteomes" id="UP000886804">
    <property type="component" value="Unassembled WGS sequence"/>
</dbReference>
<keyword evidence="6 10" id="KW-0067">ATP-binding</keyword>
<dbReference type="InterPro" id="IPR050107">
    <property type="entry name" value="ABC_carbohydrate_import_ATPase"/>
</dbReference>
<dbReference type="InterPro" id="IPR003593">
    <property type="entry name" value="AAA+_ATPase"/>
</dbReference>
<dbReference type="GO" id="GO:0016887">
    <property type="term" value="F:ATP hydrolysis activity"/>
    <property type="evidence" value="ECO:0007669"/>
    <property type="project" value="InterPro"/>
</dbReference>
<dbReference type="SMART" id="SM00382">
    <property type="entry name" value="AAA"/>
    <property type="match status" value="1"/>
</dbReference>
<keyword evidence="7" id="KW-1278">Translocase</keyword>
<evidence type="ECO:0000313" key="11">
    <source>
        <dbReference type="Proteomes" id="UP000886804"/>
    </source>
</evidence>
<comment type="subcellular location">
    <subcellularLocation>
        <location evidence="1">Cell membrane</location>
        <topology evidence="1">Peripheral membrane protein</topology>
    </subcellularLocation>
</comment>
<proteinExistence type="predicted"/>
<dbReference type="Gene3D" id="3.40.50.300">
    <property type="entry name" value="P-loop containing nucleotide triphosphate hydrolases"/>
    <property type="match status" value="2"/>
</dbReference>
<dbReference type="PROSITE" id="PS00211">
    <property type="entry name" value="ABC_TRANSPORTER_1"/>
    <property type="match status" value="1"/>
</dbReference>
<dbReference type="SUPFAM" id="SSF52540">
    <property type="entry name" value="P-loop containing nucleoside triphosphate hydrolases"/>
    <property type="match status" value="2"/>
</dbReference>
<dbReference type="GO" id="GO:0005524">
    <property type="term" value="F:ATP binding"/>
    <property type="evidence" value="ECO:0007669"/>
    <property type="project" value="UniProtKB-KW"/>
</dbReference>
<dbReference type="InterPro" id="IPR017871">
    <property type="entry name" value="ABC_transporter-like_CS"/>
</dbReference>
<keyword evidence="5" id="KW-0547">Nucleotide-binding</keyword>
<keyword evidence="8" id="KW-0472">Membrane</keyword>
<reference evidence="10" key="2">
    <citation type="submission" date="2021-04" db="EMBL/GenBank/DDBJ databases">
        <authorList>
            <person name="Gilroy R."/>
        </authorList>
    </citation>
    <scope>NUCLEOTIDE SEQUENCE</scope>
    <source>
        <strain evidence="10">CHK188-4685</strain>
    </source>
</reference>
<dbReference type="InterPro" id="IPR027417">
    <property type="entry name" value="P-loop_NTPase"/>
</dbReference>
<evidence type="ECO:0000256" key="3">
    <source>
        <dbReference type="ARBA" id="ARBA00022475"/>
    </source>
</evidence>
<name>A0A9D2L7V8_9FIRM</name>
<feature type="domain" description="ABC transporter" evidence="9">
    <location>
        <begin position="260"/>
        <end position="501"/>
    </location>
</feature>
<evidence type="ECO:0000256" key="8">
    <source>
        <dbReference type="ARBA" id="ARBA00023136"/>
    </source>
</evidence>
<gene>
    <name evidence="10" type="ORF">H9716_07160</name>
</gene>
<dbReference type="InterPro" id="IPR003439">
    <property type="entry name" value="ABC_transporter-like_ATP-bd"/>
</dbReference>
<evidence type="ECO:0000256" key="4">
    <source>
        <dbReference type="ARBA" id="ARBA00022737"/>
    </source>
</evidence>
<dbReference type="FunFam" id="3.40.50.300:FF:000127">
    <property type="entry name" value="Ribose import ATP-binding protein RbsA"/>
    <property type="match status" value="1"/>
</dbReference>
<evidence type="ECO:0000256" key="7">
    <source>
        <dbReference type="ARBA" id="ARBA00022967"/>
    </source>
</evidence>
<keyword evidence="3" id="KW-1003">Cell membrane</keyword>
<sequence length="504" mass="55647">MKENIYALQMQDITVEFPGVLANDHVSIDCKKGEVLGLLGENGAGKTTLMNVLYGLYPPTSGKILLDGEEVKIGSPSEAIAHGIGMVHQHFKLVDTLSVIENVILGMPSKKQHLDLEPAKKKLLELCEEYELYVDPDEVIWRLSVGKQQWVEILKALYRDCKVLVLDEPTAVLTPAESDQLCNAIRHITEKGRSVIFISHKLREVIQITDRVTVIRDGKLIGTVDTKDATQLTLAQMMVGRPISIERKDRENVANREAVLVMKDVNAVDDRGIPALKNFNLTVHSGEIVGVAGVDGNGQKELAECIAGLRKITSGSITIKNKPVTGVIADPSFLGFIPEDRQKTGLVMDFTIADNLIIKDYYSQPFAKNNILNYKNIKKHAREMIRKYHVKTPSEDVRVRNLSGGNQQKVVIARELDPEPVLDLVAHPTRGLDLGAVDNVLDILMKERNRGAAVLFISAELQEVMAISDRIIVLFSGESMGDLDGETADQQVIGQMMLGQVPEV</sequence>